<dbReference type="EMBL" id="CAJNOG010000493">
    <property type="protein sequence ID" value="CAF1269731.1"/>
    <property type="molecule type" value="Genomic_DNA"/>
</dbReference>
<organism evidence="1 2">
    <name type="scientific">Adineta steineri</name>
    <dbReference type="NCBI Taxonomy" id="433720"/>
    <lineage>
        <taxon>Eukaryota</taxon>
        <taxon>Metazoa</taxon>
        <taxon>Spiralia</taxon>
        <taxon>Gnathifera</taxon>
        <taxon>Rotifera</taxon>
        <taxon>Eurotatoria</taxon>
        <taxon>Bdelloidea</taxon>
        <taxon>Adinetida</taxon>
        <taxon>Adinetidae</taxon>
        <taxon>Adineta</taxon>
    </lineage>
</organism>
<dbReference type="PANTHER" id="PTHR16228">
    <property type="entry name" value="DIVALENT CATION TRANSPORTER SOLUTE CARRIER FAMILY 41"/>
    <property type="match status" value="1"/>
</dbReference>
<accession>A0A815BEZ3</accession>
<dbReference type="AlphaFoldDB" id="A0A815BEZ3"/>
<dbReference type="GO" id="GO:0008324">
    <property type="term" value="F:monoatomic cation transmembrane transporter activity"/>
    <property type="evidence" value="ECO:0007669"/>
    <property type="project" value="InterPro"/>
</dbReference>
<dbReference type="Proteomes" id="UP000663845">
    <property type="component" value="Unassembled WGS sequence"/>
</dbReference>
<comment type="caution">
    <text evidence="1">The sequence shown here is derived from an EMBL/GenBank/DDBJ whole genome shotgun (WGS) entry which is preliminary data.</text>
</comment>
<gene>
    <name evidence="1" type="ORF">JYZ213_LOCUS30624</name>
</gene>
<evidence type="ECO:0000313" key="1">
    <source>
        <dbReference type="EMBL" id="CAF1269731.1"/>
    </source>
</evidence>
<dbReference type="PANTHER" id="PTHR16228:SF7">
    <property type="entry name" value="SLC41A_MGTE INTEGRAL MEMBRANE DOMAIN-CONTAINING PROTEIN"/>
    <property type="match status" value="1"/>
</dbReference>
<protein>
    <submittedName>
        <fullName evidence="1">Uncharacterized protein</fullName>
    </submittedName>
</protein>
<sequence>MQISFIELKSIESACVLSLLSLLLFRIIGNNICVGGNLVAVQASRLYTTLHQQGKPREFQHSTQYHASTFFPNSYKIFCSITRYSSTTRVLLFLAIPGHLTFVFVIS</sequence>
<reference evidence="1" key="1">
    <citation type="submission" date="2021-02" db="EMBL/GenBank/DDBJ databases">
        <authorList>
            <person name="Nowell W R."/>
        </authorList>
    </citation>
    <scope>NUCLEOTIDE SEQUENCE</scope>
</reference>
<dbReference type="GO" id="GO:0005886">
    <property type="term" value="C:plasma membrane"/>
    <property type="evidence" value="ECO:0007669"/>
    <property type="project" value="TreeGrafter"/>
</dbReference>
<name>A0A815BEZ3_9BILA</name>
<evidence type="ECO:0000313" key="2">
    <source>
        <dbReference type="Proteomes" id="UP000663845"/>
    </source>
</evidence>
<proteinExistence type="predicted"/>
<dbReference type="InterPro" id="IPR045349">
    <property type="entry name" value="SLC41A1-3"/>
</dbReference>